<dbReference type="InterPro" id="IPR041347">
    <property type="entry name" value="MftR_C"/>
</dbReference>
<dbReference type="Pfam" id="PF17754">
    <property type="entry name" value="TetR_C_14"/>
    <property type="match status" value="1"/>
</dbReference>
<keyword evidence="2 4" id="KW-0238">DNA-binding</keyword>
<organism evidence="6 7">
    <name type="scientific">Saccharopolyspora elongata</name>
    <dbReference type="NCBI Taxonomy" id="2530387"/>
    <lineage>
        <taxon>Bacteria</taxon>
        <taxon>Bacillati</taxon>
        <taxon>Actinomycetota</taxon>
        <taxon>Actinomycetes</taxon>
        <taxon>Pseudonocardiales</taxon>
        <taxon>Pseudonocardiaceae</taxon>
        <taxon>Saccharopolyspora</taxon>
    </lineage>
</organism>
<evidence type="ECO:0000256" key="3">
    <source>
        <dbReference type="ARBA" id="ARBA00023163"/>
    </source>
</evidence>
<comment type="caution">
    <text evidence="6">The sequence shown here is derived from an EMBL/GenBank/DDBJ whole genome shotgun (WGS) entry which is preliminary data.</text>
</comment>
<dbReference type="PRINTS" id="PR00455">
    <property type="entry name" value="HTHTETR"/>
</dbReference>
<keyword evidence="7" id="KW-1185">Reference proteome</keyword>
<dbReference type="SUPFAM" id="SSF46689">
    <property type="entry name" value="Homeodomain-like"/>
    <property type="match status" value="1"/>
</dbReference>
<dbReference type="PANTHER" id="PTHR30055:SF238">
    <property type="entry name" value="MYCOFACTOCIN BIOSYNTHESIS TRANSCRIPTIONAL REGULATOR MFTR-RELATED"/>
    <property type="match status" value="1"/>
</dbReference>
<dbReference type="RefSeq" id="WP_132479233.1">
    <property type="nucleotide sequence ID" value="NZ_SMKW01000001.1"/>
</dbReference>
<reference evidence="6 7" key="1">
    <citation type="submission" date="2019-03" db="EMBL/GenBank/DDBJ databases">
        <title>Draft genome sequences of novel Actinobacteria.</title>
        <authorList>
            <person name="Sahin N."/>
            <person name="Ay H."/>
            <person name="Saygin H."/>
        </authorList>
    </citation>
    <scope>NUCLEOTIDE SEQUENCE [LARGE SCALE GENOMIC DNA]</scope>
    <source>
        <strain evidence="6 7">7K502</strain>
    </source>
</reference>
<evidence type="ECO:0000256" key="2">
    <source>
        <dbReference type="ARBA" id="ARBA00023125"/>
    </source>
</evidence>
<dbReference type="PANTHER" id="PTHR30055">
    <property type="entry name" value="HTH-TYPE TRANSCRIPTIONAL REGULATOR RUTR"/>
    <property type="match status" value="1"/>
</dbReference>
<evidence type="ECO:0000259" key="5">
    <source>
        <dbReference type="PROSITE" id="PS50977"/>
    </source>
</evidence>
<feature type="DNA-binding region" description="H-T-H motif" evidence="4">
    <location>
        <begin position="36"/>
        <end position="55"/>
    </location>
</feature>
<dbReference type="GO" id="GO:0003700">
    <property type="term" value="F:DNA-binding transcription factor activity"/>
    <property type="evidence" value="ECO:0007669"/>
    <property type="project" value="TreeGrafter"/>
</dbReference>
<dbReference type="Proteomes" id="UP000294947">
    <property type="component" value="Unassembled WGS sequence"/>
</dbReference>
<evidence type="ECO:0000256" key="4">
    <source>
        <dbReference type="PROSITE-ProRule" id="PRU00335"/>
    </source>
</evidence>
<dbReference type="InterPro" id="IPR009057">
    <property type="entry name" value="Homeodomain-like_sf"/>
</dbReference>
<evidence type="ECO:0000313" key="6">
    <source>
        <dbReference type="EMBL" id="TDD56643.1"/>
    </source>
</evidence>
<dbReference type="AlphaFoldDB" id="A0A4R4ZDV5"/>
<dbReference type="GO" id="GO:0000976">
    <property type="term" value="F:transcription cis-regulatory region binding"/>
    <property type="evidence" value="ECO:0007669"/>
    <property type="project" value="TreeGrafter"/>
</dbReference>
<dbReference type="EMBL" id="SMKW01000001">
    <property type="protein sequence ID" value="TDD56643.1"/>
    <property type="molecule type" value="Genomic_DNA"/>
</dbReference>
<name>A0A4R4ZDV5_9PSEU</name>
<dbReference type="OrthoDB" id="3296001at2"/>
<gene>
    <name evidence="6" type="ORF">E1288_00740</name>
</gene>
<dbReference type="InterPro" id="IPR050109">
    <property type="entry name" value="HTH-type_TetR-like_transc_reg"/>
</dbReference>
<dbReference type="PROSITE" id="PS50977">
    <property type="entry name" value="HTH_TETR_2"/>
    <property type="match status" value="1"/>
</dbReference>
<dbReference type="Gene3D" id="1.10.357.10">
    <property type="entry name" value="Tetracycline Repressor, domain 2"/>
    <property type="match status" value="1"/>
</dbReference>
<keyword evidence="3" id="KW-0804">Transcription</keyword>
<sequence length="216" mass="23206">MADGVGLRERKKLRTRDALVRAAVRLFGDKGYDATTVAEIAAAAEVSTKTFFNYFPSKEDVLFTGFETRMDLALRLIAEREPDETPGQVLMRVGEQTLRMFATGYADLQSEPNLDLDPELAVTRNRLVTTVPALQAHYFRHVQAAQSRLAEALRQAYPDELDPISAAAVVGALVGAAQGALVTSLAETGSFDAAQAAVRRGFDIAMQGIGSVSSGA</sequence>
<evidence type="ECO:0000313" key="7">
    <source>
        <dbReference type="Proteomes" id="UP000294947"/>
    </source>
</evidence>
<feature type="domain" description="HTH tetR-type" evidence="5">
    <location>
        <begin position="13"/>
        <end position="73"/>
    </location>
</feature>
<evidence type="ECO:0000256" key="1">
    <source>
        <dbReference type="ARBA" id="ARBA00023015"/>
    </source>
</evidence>
<dbReference type="InterPro" id="IPR001647">
    <property type="entry name" value="HTH_TetR"/>
</dbReference>
<keyword evidence="1" id="KW-0805">Transcription regulation</keyword>
<dbReference type="Gene3D" id="1.10.10.60">
    <property type="entry name" value="Homeodomain-like"/>
    <property type="match status" value="1"/>
</dbReference>
<accession>A0A4R4ZDV5</accession>
<proteinExistence type="predicted"/>
<dbReference type="Pfam" id="PF00440">
    <property type="entry name" value="TetR_N"/>
    <property type="match status" value="1"/>
</dbReference>
<protein>
    <submittedName>
        <fullName evidence="6">TetR family transcriptional regulator</fullName>
    </submittedName>
</protein>